<dbReference type="Pfam" id="PF07804">
    <property type="entry name" value="HipA_C"/>
    <property type="match status" value="1"/>
</dbReference>
<dbReference type="Gene3D" id="1.10.1070.20">
    <property type="match status" value="1"/>
</dbReference>
<dbReference type="RefSeq" id="WP_066491105.1">
    <property type="nucleotide sequence ID" value="NZ_CP013388.1"/>
</dbReference>
<gene>
    <name evidence="5" type="ORF">WS71_06405</name>
</gene>
<reference evidence="5 6" key="1">
    <citation type="submission" date="2015-12" db="EMBL/GenBank/DDBJ databases">
        <title>Diversity of Burkholderia near neighbor genomes.</title>
        <authorList>
            <person name="Sahl J."/>
            <person name="Wagner D."/>
            <person name="Keim P."/>
        </authorList>
    </citation>
    <scope>NUCLEOTIDE SEQUENCE [LARGE SCALE GENOMIC DNA]</scope>
    <source>
        <strain evidence="5 6">BDU8</strain>
    </source>
</reference>
<name>A0A1B4FTM6_9BURK</name>
<evidence type="ECO:0000313" key="6">
    <source>
        <dbReference type="Proteomes" id="UP000067711"/>
    </source>
</evidence>
<dbReference type="AlphaFoldDB" id="A0A1B4FTM6"/>
<keyword evidence="2" id="KW-0808">Transferase</keyword>
<dbReference type="Proteomes" id="UP000067711">
    <property type="component" value="Chromosome 2"/>
</dbReference>
<evidence type="ECO:0000256" key="3">
    <source>
        <dbReference type="ARBA" id="ARBA00022777"/>
    </source>
</evidence>
<dbReference type="PANTHER" id="PTHR37419:SF8">
    <property type="entry name" value="TOXIN YJJJ"/>
    <property type="match status" value="1"/>
</dbReference>
<dbReference type="InterPro" id="IPR012893">
    <property type="entry name" value="HipA-like_C"/>
</dbReference>
<sequence>MSKPAVKRTVKIALGDAARPVGTLTYSKDGGREFTTFAYNAAWLMAADSFELSPDLALVEGHQFRKAPSKDDSIFHFAFADTEPDGWGCRVIARDHAKRRKANQAAGTPAPGAALTEMDYLLGVDDLSRIGALRLVDEAGHFLRTIENGGHGTPPLLELAQLIGATRAVEMNKETEADLKYLRGRGTSLGGMRPKCTILDDDGHLAIGKFPSIKDDRSVTRGEVLALHLAAAAGITVAESRIVMSDDIPVALVRRFDRAAGGGRIPYLSAGSMLQASRADDHAYTQIADVITTRCVNPARDLEELWRRLAFNLLITNVDDHVKNHGFLHVEHGQWRLAPAFDINPFPDKDPELKLWLTGDSGPVDSIADAVDMASYFWLSEHDAKRVLNEVCAAVQNWKAIAKSAPIGMTNDDLDAFAPAFENEQMRIAAGLLA</sequence>
<evidence type="ECO:0000256" key="2">
    <source>
        <dbReference type="ARBA" id="ARBA00022679"/>
    </source>
</evidence>
<proteinExistence type="inferred from homology"/>
<dbReference type="GO" id="GO:0005829">
    <property type="term" value="C:cytosol"/>
    <property type="evidence" value="ECO:0007669"/>
    <property type="project" value="TreeGrafter"/>
</dbReference>
<evidence type="ECO:0000259" key="4">
    <source>
        <dbReference type="Pfam" id="PF07804"/>
    </source>
</evidence>
<comment type="similarity">
    <text evidence="1">Belongs to the HipA Ser/Thr kinase family.</text>
</comment>
<evidence type="ECO:0000313" key="5">
    <source>
        <dbReference type="EMBL" id="AOJ06981.1"/>
    </source>
</evidence>
<dbReference type="GO" id="GO:0004674">
    <property type="term" value="F:protein serine/threonine kinase activity"/>
    <property type="evidence" value="ECO:0007669"/>
    <property type="project" value="TreeGrafter"/>
</dbReference>
<evidence type="ECO:0000256" key="1">
    <source>
        <dbReference type="ARBA" id="ARBA00010164"/>
    </source>
</evidence>
<dbReference type="PANTHER" id="PTHR37419">
    <property type="entry name" value="SERINE/THREONINE-PROTEIN KINASE TOXIN HIPA"/>
    <property type="match status" value="1"/>
</dbReference>
<feature type="domain" description="HipA-like C-terminal" evidence="4">
    <location>
        <begin position="187"/>
        <end position="397"/>
    </location>
</feature>
<organism evidence="5 6">
    <name type="scientific">Burkholderia mayonis</name>
    <dbReference type="NCBI Taxonomy" id="1385591"/>
    <lineage>
        <taxon>Bacteria</taxon>
        <taxon>Pseudomonadati</taxon>
        <taxon>Pseudomonadota</taxon>
        <taxon>Betaproteobacteria</taxon>
        <taxon>Burkholderiales</taxon>
        <taxon>Burkholderiaceae</taxon>
        <taxon>Burkholderia</taxon>
        <taxon>pseudomallei group</taxon>
    </lineage>
</organism>
<accession>A0A1B4FTM6</accession>
<protein>
    <submittedName>
        <fullName evidence="5">Phosphatidylinositol kinase</fullName>
    </submittedName>
</protein>
<dbReference type="InterPro" id="IPR052028">
    <property type="entry name" value="HipA_Ser/Thr_kinase"/>
</dbReference>
<dbReference type="EMBL" id="CP013388">
    <property type="protein sequence ID" value="AOJ06981.1"/>
    <property type="molecule type" value="Genomic_DNA"/>
</dbReference>
<keyword evidence="3 5" id="KW-0418">Kinase</keyword>